<name>A0A9J6A8H1_SOLCO</name>
<accession>A0A9J6A8H1</accession>
<evidence type="ECO:0000313" key="2">
    <source>
        <dbReference type="Proteomes" id="UP000824120"/>
    </source>
</evidence>
<gene>
    <name evidence="1" type="ORF">H5410_006019</name>
</gene>
<proteinExistence type="predicted"/>
<comment type="caution">
    <text evidence="1">The sequence shown here is derived from an EMBL/GenBank/DDBJ whole genome shotgun (WGS) entry which is preliminary data.</text>
</comment>
<feature type="non-terminal residue" evidence="1">
    <location>
        <position position="96"/>
    </location>
</feature>
<protein>
    <submittedName>
        <fullName evidence="1">Uncharacterized protein</fullName>
    </submittedName>
</protein>
<reference evidence="1 2" key="1">
    <citation type="submission" date="2020-09" db="EMBL/GenBank/DDBJ databases">
        <title>De no assembly of potato wild relative species, Solanum commersonii.</title>
        <authorList>
            <person name="Cho K."/>
        </authorList>
    </citation>
    <scope>NUCLEOTIDE SEQUENCE [LARGE SCALE GENOMIC DNA]</scope>
    <source>
        <strain evidence="1">LZ3.2</strain>
        <tissue evidence="1">Leaf</tissue>
    </source>
</reference>
<dbReference type="EMBL" id="JACXVP010000002">
    <property type="protein sequence ID" value="KAG5620801.1"/>
    <property type="molecule type" value="Genomic_DNA"/>
</dbReference>
<dbReference type="AlphaFoldDB" id="A0A9J6A8H1"/>
<organism evidence="1 2">
    <name type="scientific">Solanum commersonii</name>
    <name type="common">Commerson's wild potato</name>
    <name type="synonym">Commerson's nightshade</name>
    <dbReference type="NCBI Taxonomy" id="4109"/>
    <lineage>
        <taxon>Eukaryota</taxon>
        <taxon>Viridiplantae</taxon>
        <taxon>Streptophyta</taxon>
        <taxon>Embryophyta</taxon>
        <taxon>Tracheophyta</taxon>
        <taxon>Spermatophyta</taxon>
        <taxon>Magnoliopsida</taxon>
        <taxon>eudicotyledons</taxon>
        <taxon>Gunneridae</taxon>
        <taxon>Pentapetalae</taxon>
        <taxon>asterids</taxon>
        <taxon>lamiids</taxon>
        <taxon>Solanales</taxon>
        <taxon>Solanaceae</taxon>
        <taxon>Solanoideae</taxon>
        <taxon>Solaneae</taxon>
        <taxon>Solanum</taxon>
    </lineage>
</organism>
<keyword evidence="2" id="KW-1185">Reference proteome</keyword>
<dbReference type="Proteomes" id="UP000824120">
    <property type="component" value="Chromosome 2"/>
</dbReference>
<sequence>MCTERVMYVNRKVIPTNNTTTDYYVLTLLKKKEREWRKANFLVSSSSQYQGTVKSFAQDLGLVLSDDLKESNMTQLPAAIKEECSISVVHSVSNSQ</sequence>
<evidence type="ECO:0000313" key="1">
    <source>
        <dbReference type="EMBL" id="KAG5620801.1"/>
    </source>
</evidence>